<evidence type="ECO:0000256" key="4">
    <source>
        <dbReference type="PROSITE-ProRule" id="PRU10141"/>
    </source>
</evidence>
<sequence length="717" mass="80330">MAAHQTTPGDEIYGPGTDTEVLPVPVDARRVFEFLASSTPGFPKDPNAWSTVNFSGGSAPMIPSPIKAPVIAAALQAMCGLVVNELLELRDGKALLDSTVAVDTNHAGLWLGSTFTTYTNGLDVPALARTKKLASIFDRDFEQGFGQGLAGRTTALYQTKDPHVWYQLHGSLDAHKTLESMGIPTNVKFDTAKEYYNHIQKYIINWSPNEIEMHNVRHGLCGSICYTPAAWRNTIMGQRLNSHPLVNYDCQTYAAPTPKVPLPMATTDKRPLAGIKVLEMVRIIAGPTIGVTLASYGADVIRVNCSKLADLNVLQLTLNAGKRTIDLEITSTEDRALLDGLVADVDVFVQGFPESPRSHVVYTIVQEMVHPVSVGQILNNRYEIIKELGSGKYSTVWLARDQIYESYSAIKILRGDSESGKSDTFELAILKRLSEGNPNHTGYQHIACLLDHFMYGRHLCLVLEPMAENMKDFCFFFEDIKIPNSVLKRITKQLLSALDYAHSLGIIHTDIKQDNILIRIRDKSIIEKHLHRPQSSLGELNFDDPSEFSQVEVILSDWGTASWESLHLTEFIQPRLLRAPEVLLQAPWGKEVDIWNLGALLPELIDTVQMFSGRARVTGGDYRIKHHIEEVYALLGPFPSYLLAEGNQEIVRKIFNENLQIRDPIERPPAKLEKWIKCLCGEEKERFLLLLRSMLTIDPKNRKTAQLLQNEEWLTNQ</sequence>
<dbReference type="SMART" id="SM00220">
    <property type="entry name" value="S_TKc"/>
    <property type="match status" value="1"/>
</dbReference>
<dbReference type="GO" id="GO:0004672">
    <property type="term" value="F:protein kinase activity"/>
    <property type="evidence" value="ECO:0007669"/>
    <property type="project" value="InterPro"/>
</dbReference>
<dbReference type="Pfam" id="PF00069">
    <property type="entry name" value="Pkinase"/>
    <property type="match status" value="1"/>
</dbReference>
<dbReference type="GO" id="GO:0005524">
    <property type="term" value="F:ATP binding"/>
    <property type="evidence" value="ECO:0007669"/>
    <property type="project" value="UniProtKB-UniRule"/>
</dbReference>
<evidence type="ECO:0000313" key="6">
    <source>
        <dbReference type="EMBL" id="KGO75567.1"/>
    </source>
</evidence>
<accession>A0A0A2L634</accession>
<dbReference type="SUPFAM" id="SSF56112">
    <property type="entry name" value="Protein kinase-like (PK-like)"/>
    <property type="match status" value="1"/>
</dbReference>
<dbReference type="InterPro" id="IPR000719">
    <property type="entry name" value="Prot_kinase_dom"/>
</dbReference>
<dbReference type="PhylomeDB" id="A0A0A2L634"/>
<dbReference type="PANTHER" id="PTHR48229">
    <property type="entry name" value="CAIB/BAIF FAMILY ENZYME (AFU_ORTHOLOGUE AFUA_1G05360)-RELATED"/>
    <property type="match status" value="1"/>
</dbReference>
<dbReference type="PROSITE" id="PS00108">
    <property type="entry name" value="PROTEIN_KINASE_ST"/>
    <property type="match status" value="1"/>
</dbReference>
<dbReference type="HOGENOM" id="CLU_385468_0_0_1"/>
<evidence type="ECO:0000256" key="2">
    <source>
        <dbReference type="ARBA" id="ARBA00022741"/>
    </source>
</evidence>
<dbReference type="InterPro" id="IPR011009">
    <property type="entry name" value="Kinase-like_dom_sf"/>
</dbReference>
<evidence type="ECO:0000313" key="7">
    <source>
        <dbReference type="Proteomes" id="UP000030104"/>
    </source>
</evidence>
<dbReference type="InterPro" id="IPR003673">
    <property type="entry name" value="CoA-Trfase_fam_III"/>
</dbReference>
<dbReference type="Gene3D" id="3.40.50.10540">
    <property type="entry name" value="Crotonobetainyl-coa:carnitine coa-transferase, domain 1"/>
    <property type="match status" value="1"/>
</dbReference>
<dbReference type="EMBL" id="JQGA01000456">
    <property type="protein sequence ID" value="KGO75567.1"/>
    <property type="molecule type" value="Genomic_DNA"/>
</dbReference>
<protein>
    <recommendedName>
        <fullName evidence="5">Protein kinase domain-containing protein</fullName>
    </recommendedName>
</protein>
<reference evidence="6 7" key="1">
    <citation type="journal article" date="2015" name="Mol. Plant Microbe Interact.">
        <title>Genome, transcriptome, and functional analyses of Penicillium expansum provide new insights into secondary metabolism and pathogenicity.</title>
        <authorList>
            <person name="Ballester A.R."/>
            <person name="Marcet-Houben M."/>
            <person name="Levin E."/>
            <person name="Sela N."/>
            <person name="Selma-Lazaro C."/>
            <person name="Carmona L."/>
            <person name="Wisniewski M."/>
            <person name="Droby S."/>
            <person name="Gonzalez-Candelas L."/>
            <person name="Gabaldon T."/>
        </authorList>
    </citation>
    <scope>NUCLEOTIDE SEQUENCE [LARGE SCALE GENOMIC DNA]</scope>
    <source>
        <strain evidence="6 7">PHI-1</strain>
    </source>
</reference>
<dbReference type="InterPro" id="IPR008271">
    <property type="entry name" value="Ser/Thr_kinase_AS"/>
</dbReference>
<keyword evidence="3 4" id="KW-0067">ATP-binding</keyword>
<feature type="binding site" evidence="4">
    <location>
        <position position="411"/>
    </location>
    <ligand>
        <name>ATP</name>
        <dbReference type="ChEBI" id="CHEBI:30616"/>
    </ligand>
</feature>
<dbReference type="PROSITE" id="PS00107">
    <property type="entry name" value="PROTEIN_KINASE_ATP"/>
    <property type="match status" value="1"/>
</dbReference>
<gene>
    <name evidence="6" type="ORF">PITC_098500</name>
</gene>
<evidence type="ECO:0000259" key="5">
    <source>
        <dbReference type="PROSITE" id="PS50011"/>
    </source>
</evidence>
<proteinExistence type="inferred from homology"/>
<dbReference type="SUPFAM" id="SSF89796">
    <property type="entry name" value="CoA-transferase family III (CaiB/BaiF)"/>
    <property type="match status" value="2"/>
</dbReference>
<keyword evidence="2 4" id="KW-0547">Nucleotide-binding</keyword>
<dbReference type="PROSITE" id="PS50011">
    <property type="entry name" value="PROTEIN_KINASE_DOM"/>
    <property type="match status" value="1"/>
</dbReference>
<dbReference type="Gene3D" id="3.30.200.20">
    <property type="entry name" value="Phosphorylase Kinase, domain 1"/>
    <property type="match status" value="1"/>
</dbReference>
<dbReference type="Gene3D" id="1.10.510.10">
    <property type="entry name" value="Transferase(Phosphotransferase) domain 1"/>
    <property type="match status" value="1"/>
</dbReference>
<evidence type="ECO:0000256" key="1">
    <source>
        <dbReference type="ARBA" id="ARBA00008383"/>
    </source>
</evidence>
<dbReference type="Pfam" id="PF02515">
    <property type="entry name" value="CoA_transf_3"/>
    <property type="match status" value="1"/>
</dbReference>
<evidence type="ECO:0000256" key="3">
    <source>
        <dbReference type="ARBA" id="ARBA00022840"/>
    </source>
</evidence>
<dbReference type="AlphaFoldDB" id="A0A0A2L634"/>
<dbReference type="PANTHER" id="PTHR48229:SF1">
    <property type="entry name" value="ALPHA METHYLACYL-COA RACEMASE-RELATED"/>
    <property type="match status" value="1"/>
</dbReference>
<dbReference type="STRING" id="40296.A0A0A2L634"/>
<name>A0A0A2L634_PENIT</name>
<feature type="domain" description="Protein kinase" evidence="5">
    <location>
        <begin position="382"/>
        <end position="714"/>
    </location>
</feature>
<dbReference type="InterPro" id="IPR017441">
    <property type="entry name" value="Protein_kinase_ATP_BS"/>
</dbReference>
<comment type="caution">
    <text evidence="6">The sequence shown here is derived from an EMBL/GenBank/DDBJ whole genome shotgun (WGS) entry which is preliminary data.</text>
</comment>
<comment type="similarity">
    <text evidence="1">Belongs to the CoA-transferase III family.</text>
</comment>
<dbReference type="OrthoDB" id="5979581at2759"/>
<dbReference type="InterPro" id="IPR052985">
    <property type="entry name" value="CoA-trans_III_biosynth/detox"/>
</dbReference>
<keyword evidence="7" id="KW-1185">Reference proteome</keyword>
<dbReference type="InterPro" id="IPR023606">
    <property type="entry name" value="CoA-Trfase_III_dom_1_sf"/>
</dbReference>
<dbReference type="Proteomes" id="UP000030104">
    <property type="component" value="Unassembled WGS sequence"/>
</dbReference>
<organism evidence="6 7">
    <name type="scientific">Penicillium italicum</name>
    <name type="common">Blue mold</name>
    <dbReference type="NCBI Taxonomy" id="40296"/>
    <lineage>
        <taxon>Eukaryota</taxon>
        <taxon>Fungi</taxon>
        <taxon>Dikarya</taxon>
        <taxon>Ascomycota</taxon>
        <taxon>Pezizomycotina</taxon>
        <taxon>Eurotiomycetes</taxon>
        <taxon>Eurotiomycetidae</taxon>
        <taxon>Eurotiales</taxon>
        <taxon>Aspergillaceae</taxon>
        <taxon>Penicillium</taxon>
    </lineage>
</organism>